<keyword evidence="1" id="KW-0732">Signal</keyword>
<dbReference type="AlphaFoldDB" id="A0A8T0HUC7"/>
<evidence type="ECO:0000313" key="3">
    <source>
        <dbReference type="Proteomes" id="UP000822688"/>
    </source>
</evidence>
<protein>
    <recommendedName>
        <fullName evidence="4">Secreted protein</fullName>
    </recommendedName>
</protein>
<comment type="caution">
    <text evidence="2">The sequence shown here is derived from an EMBL/GenBank/DDBJ whole genome shotgun (WGS) entry which is preliminary data.</text>
</comment>
<dbReference type="EMBL" id="CM026426">
    <property type="protein sequence ID" value="KAG0574574.1"/>
    <property type="molecule type" value="Genomic_DNA"/>
</dbReference>
<keyword evidence="3" id="KW-1185">Reference proteome</keyword>
<organism evidence="2 3">
    <name type="scientific">Ceratodon purpureus</name>
    <name type="common">Fire moss</name>
    <name type="synonym">Dicranum purpureum</name>
    <dbReference type="NCBI Taxonomy" id="3225"/>
    <lineage>
        <taxon>Eukaryota</taxon>
        <taxon>Viridiplantae</taxon>
        <taxon>Streptophyta</taxon>
        <taxon>Embryophyta</taxon>
        <taxon>Bryophyta</taxon>
        <taxon>Bryophytina</taxon>
        <taxon>Bryopsida</taxon>
        <taxon>Dicranidae</taxon>
        <taxon>Pseudoditrichales</taxon>
        <taxon>Ditrichaceae</taxon>
        <taxon>Ceratodon</taxon>
    </lineage>
</organism>
<proteinExistence type="predicted"/>
<sequence>MPICMSAFMLVLFSLLDATCVVRARPRAPFLTCFDSLASTNAPAVTLSDGHIVFRSAAWPRVAHGSSDFLVSSSVNATSLSRIGLVGCRSESASTFTNSMCATSVSASTSSATTATSLSSSLICVST</sequence>
<evidence type="ECO:0008006" key="4">
    <source>
        <dbReference type="Google" id="ProtNLM"/>
    </source>
</evidence>
<name>A0A8T0HUC7_CERPU</name>
<reference evidence="2" key="1">
    <citation type="submission" date="2020-06" db="EMBL/GenBank/DDBJ databases">
        <title>WGS assembly of Ceratodon purpureus strain R40.</title>
        <authorList>
            <person name="Carey S.B."/>
            <person name="Jenkins J."/>
            <person name="Shu S."/>
            <person name="Lovell J.T."/>
            <person name="Sreedasyam A."/>
            <person name="Maumus F."/>
            <person name="Tiley G.P."/>
            <person name="Fernandez-Pozo N."/>
            <person name="Barry K."/>
            <person name="Chen C."/>
            <person name="Wang M."/>
            <person name="Lipzen A."/>
            <person name="Daum C."/>
            <person name="Saski C.A."/>
            <person name="Payton A.C."/>
            <person name="Mcbreen J.C."/>
            <person name="Conrad R.E."/>
            <person name="Kollar L.M."/>
            <person name="Olsson S."/>
            <person name="Huttunen S."/>
            <person name="Landis J.B."/>
            <person name="Wickett N.J."/>
            <person name="Johnson M.G."/>
            <person name="Rensing S.A."/>
            <person name="Grimwood J."/>
            <person name="Schmutz J."/>
            <person name="Mcdaniel S.F."/>
        </authorList>
    </citation>
    <scope>NUCLEOTIDE SEQUENCE</scope>
    <source>
        <strain evidence="2">R40</strain>
    </source>
</reference>
<dbReference type="Proteomes" id="UP000822688">
    <property type="component" value="Chromosome V"/>
</dbReference>
<feature type="chain" id="PRO_5035794713" description="Secreted protein" evidence="1">
    <location>
        <begin position="25"/>
        <end position="127"/>
    </location>
</feature>
<accession>A0A8T0HUC7</accession>
<feature type="signal peptide" evidence="1">
    <location>
        <begin position="1"/>
        <end position="24"/>
    </location>
</feature>
<evidence type="ECO:0000256" key="1">
    <source>
        <dbReference type="SAM" id="SignalP"/>
    </source>
</evidence>
<gene>
    <name evidence="2" type="ORF">KC19_VG272900</name>
</gene>
<evidence type="ECO:0000313" key="2">
    <source>
        <dbReference type="EMBL" id="KAG0574574.1"/>
    </source>
</evidence>